<dbReference type="Gene3D" id="2.170.150.40">
    <property type="entry name" value="Domain of unknown function (DUF427)"/>
    <property type="match status" value="2"/>
</dbReference>
<feature type="domain" description="DUF427" evidence="2">
    <location>
        <begin position="163"/>
        <end position="255"/>
    </location>
</feature>
<comment type="caution">
    <text evidence="3">The sequence shown here is derived from an EMBL/GenBank/DDBJ whole genome shotgun (WGS) entry which is preliminary data.</text>
</comment>
<dbReference type="EMBL" id="VFPP01000001">
    <property type="protein sequence ID" value="TQM79675.1"/>
    <property type="molecule type" value="Genomic_DNA"/>
</dbReference>
<keyword evidence="4" id="KW-1185">Reference proteome</keyword>
<dbReference type="AlphaFoldDB" id="A0A543JA25"/>
<gene>
    <name evidence="3" type="ORF">FHX81_1985</name>
</gene>
<dbReference type="Proteomes" id="UP000316628">
    <property type="component" value="Unassembled WGS sequence"/>
</dbReference>
<protein>
    <submittedName>
        <fullName evidence="3">Uncharacterized protein (DUF427 family)</fullName>
    </submittedName>
</protein>
<feature type="region of interest" description="Disordered" evidence="1">
    <location>
        <begin position="1"/>
        <end position="26"/>
    </location>
</feature>
<proteinExistence type="predicted"/>
<name>A0A543JA25_9PSEU</name>
<dbReference type="InterPro" id="IPR007361">
    <property type="entry name" value="DUF427"/>
</dbReference>
<sequence>MIRWATPEKRGGTRPAGRARSVGTMSAAERGRVRVETGTKRVRAYLAGELVVDTTRPALVWEKPYYPTYYFPAEDVRATLVPTGEVKRSPSRGNGELFDVKTGAATAAGAGLRYPDSPLEALRDLVRLEWDAMDEWFEEDEPVYVHPRDPYTRVDALPSSRHVRVEVGGVEVANSHRPVILFETGLPARYYLPMTDVRLDLLRPTDLRTSCPYKGTAEYWSVVLGDEVHENVVWGYRTPLPESRQVAGLVAFYNEKVDTYVDGVLEQRPRTHVG</sequence>
<dbReference type="Pfam" id="PF04248">
    <property type="entry name" value="NTP_transf_9"/>
    <property type="match status" value="2"/>
</dbReference>
<evidence type="ECO:0000256" key="1">
    <source>
        <dbReference type="SAM" id="MobiDB-lite"/>
    </source>
</evidence>
<dbReference type="PANTHER" id="PTHR34310:SF9">
    <property type="entry name" value="BLR5716 PROTEIN"/>
    <property type="match status" value="1"/>
</dbReference>
<reference evidence="3 4" key="1">
    <citation type="submission" date="2019-06" db="EMBL/GenBank/DDBJ databases">
        <title>Sequencing the genomes of 1000 actinobacteria strains.</title>
        <authorList>
            <person name="Klenk H.-P."/>
        </authorList>
    </citation>
    <scope>NUCLEOTIDE SEQUENCE [LARGE SCALE GENOMIC DNA]</scope>
    <source>
        <strain evidence="3 4">DSM 45456</strain>
    </source>
</reference>
<accession>A0A543JA25</accession>
<feature type="compositionally biased region" description="Basic and acidic residues" evidence="1">
    <location>
        <begin position="1"/>
        <end position="11"/>
    </location>
</feature>
<feature type="domain" description="DUF427" evidence="2">
    <location>
        <begin position="42"/>
        <end position="121"/>
    </location>
</feature>
<organism evidence="3 4">
    <name type="scientific">Saccharothrix saharensis</name>
    <dbReference type="NCBI Taxonomy" id="571190"/>
    <lineage>
        <taxon>Bacteria</taxon>
        <taxon>Bacillati</taxon>
        <taxon>Actinomycetota</taxon>
        <taxon>Actinomycetes</taxon>
        <taxon>Pseudonocardiales</taxon>
        <taxon>Pseudonocardiaceae</taxon>
        <taxon>Saccharothrix</taxon>
    </lineage>
</organism>
<dbReference type="InterPro" id="IPR038694">
    <property type="entry name" value="DUF427_sf"/>
</dbReference>
<evidence type="ECO:0000313" key="4">
    <source>
        <dbReference type="Proteomes" id="UP000316628"/>
    </source>
</evidence>
<evidence type="ECO:0000313" key="3">
    <source>
        <dbReference type="EMBL" id="TQM79675.1"/>
    </source>
</evidence>
<evidence type="ECO:0000259" key="2">
    <source>
        <dbReference type="Pfam" id="PF04248"/>
    </source>
</evidence>
<dbReference type="PANTHER" id="PTHR34310">
    <property type="entry name" value="DUF427 DOMAIN PROTEIN (AFU_ORTHOLOGUE AFUA_3G02220)"/>
    <property type="match status" value="1"/>
</dbReference>